<evidence type="ECO:0000313" key="2">
    <source>
        <dbReference type="EMBL" id="HCC42024.1"/>
    </source>
</evidence>
<name>A0A3D0ZRI1_UNCKA</name>
<dbReference type="Gene3D" id="3.40.50.360">
    <property type="match status" value="1"/>
</dbReference>
<feature type="domain" description="Flavodoxin-like" evidence="1">
    <location>
        <begin position="1"/>
        <end position="146"/>
    </location>
</feature>
<proteinExistence type="predicted"/>
<dbReference type="Proteomes" id="UP000263336">
    <property type="component" value="Unassembled WGS sequence"/>
</dbReference>
<evidence type="ECO:0000259" key="1">
    <source>
        <dbReference type="PROSITE" id="PS50902"/>
    </source>
</evidence>
<dbReference type="PROSITE" id="PS50902">
    <property type="entry name" value="FLAVODOXIN_LIKE"/>
    <property type="match status" value="1"/>
</dbReference>
<accession>A0A3D0ZRI1</accession>
<dbReference type="AlphaFoldDB" id="A0A3D0ZRI1"/>
<protein>
    <recommendedName>
        <fullName evidence="1">Flavodoxin-like domain-containing protein</fullName>
    </recommendedName>
</protein>
<dbReference type="Pfam" id="PF00258">
    <property type="entry name" value="Flavodoxin_1"/>
    <property type="match status" value="1"/>
</dbReference>
<gene>
    <name evidence="2" type="ORF">DEP93_00965</name>
</gene>
<sequence>MYGNTKKVAETVAENLKHFHGVELLAVTDLDSKILSDTDFLVVGTPTQGGRPTENIQKFLDRLEMNSLQGTKVAAFDTRFSEQNQNFALRTLLRTVGYAAPRITDALKIKGGDLVAPPEGFIVSNKKGPLANGELERAKTWAISLATL</sequence>
<dbReference type="InterPro" id="IPR008254">
    <property type="entry name" value="Flavodoxin/NO_synth"/>
</dbReference>
<dbReference type="EMBL" id="DOZN01000008">
    <property type="protein sequence ID" value="HCC42024.1"/>
    <property type="molecule type" value="Genomic_DNA"/>
</dbReference>
<reference evidence="2 3" key="1">
    <citation type="journal article" date="2018" name="Nat. Biotechnol.">
        <title>A standardized bacterial taxonomy based on genome phylogeny substantially revises the tree of life.</title>
        <authorList>
            <person name="Parks D.H."/>
            <person name="Chuvochina M."/>
            <person name="Waite D.W."/>
            <person name="Rinke C."/>
            <person name="Skarshewski A."/>
            <person name="Chaumeil P.A."/>
            <person name="Hugenholtz P."/>
        </authorList>
    </citation>
    <scope>NUCLEOTIDE SEQUENCE [LARGE SCALE GENOMIC DNA]</scope>
    <source>
        <strain evidence="2">UBA11701</strain>
    </source>
</reference>
<comment type="caution">
    <text evidence="2">The sequence shown here is derived from an EMBL/GenBank/DDBJ whole genome shotgun (WGS) entry which is preliminary data.</text>
</comment>
<evidence type="ECO:0000313" key="3">
    <source>
        <dbReference type="Proteomes" id="UP000263336"/>
    </source>
</evidence>
<organism evidence="2 3">
    <name type="scientific">candidate division WWE3 bacterium</name>
    <dbReference type="NCBI Taxonomy" id="2053526"/>
    <lineage>
        <taxon>Bacteria</taxon>
        <taxon>Katanobacteria</taxon>
    </lineage>
</organism>
<dbReference type="InterPro" id="IPR029039">
    <property type="entry name" value="Flavoprotein-like_sf"/>
</dbReference>
<dbReference type="GO" id="GO:0010181">
    <property type="term" value="F:FMN binding"/>
    <property type="evidence" value="ECO:0007669"/>
    <property type="project" value="InterPro"/>
</dbReference>
<dbReference type="SUPFAM" id="SSF52218">
    <property type="entry name" value="Flavoproteins"/>
    <property type="match status" value="1"/>
</dbReference>